<dbReference type="Pfam" id="PF18563">
    <property type="entry name" value="TubC_N"/>
    <property type="match status" value="1"/>
</dbReference>
<gene>
    <name evidence="8" type="ORF">B9N49_07765</name>
</gene>
<dbReference type="GO" id="GO:0009403">
    <property type="term" value="P:toxin biosynthetic process"/>
    <property type="evidence" value="ECO:0007669"/>
    <property type="project" value="UniProtKB-ARBA"/>
</dbReference>
<dbReference type="Gene3D" id="3.30.300.30">
    <property type="match status" value="1"/>
</dbReference>
<evidence type="ECO:0000256" key="2">
    <source>
        <dbReference type="ARBA" id="ARBA00004924"/>
    </source>
</evidence>
<dbReference type="Pfam" id="PF00668">
    <property type="entry name" value="Condensation"/>
    <property type="match status" value="1"/>
</dbReference>
<dbReference type="InterPro" id="IPR001242">
    <property type="entry name" value="Condensation_dom"/>
</dbReference>
<dbReference type="PROSITE" id="PS00455">
    <property type="entry name" value="AMP_BINDING"/>
    <property type="match status" value="1"/>
</dbReference>
<dbReference type="InterPro" id="IPR006162">
    <property type="entry name" value="Ppantetheine_attach_site"/>
</dbReference>
<dbReference type="InterPro" id="IPR000873">
    <property type="entry name" value="AMP-dep_synth/lig_dom"/>
</dbReference>
<dbReference type="GO" id="GO:0008610">
    <property type="term" value="P:lipid biosynthetic process"/>
    <property type="evidence" value="ECO:0007669"/>
    <property type="project" value="UniProtKB-ARBA"/>
</dbReference>
<dbReference type="Pfam" id="PF00550">
    <property type="entry name" value="PP-binding"/>
    <property type="match status" value="1"/>
</dbReference>
<dbReference type="InterPro" id="IPR023213">
    <property type="entry name" value="CAT-like_dom_sf"/>
</dbReference>
<dbReference type="PROSITE" id="PS00012">
    <property type="entry name" value="PHOSPHOPANTETHEINE"/>
    <property type="match status" value="1"/>
</dbReference>
<name>A0A233V2S8_FINMA</name>
<dbReference type="SUPFAM" id="SSF53474">
    <property type="entry name" value="alpha/beta-Hydrolases"/>
    <property type="match status" value="1"/>
</dbReference>
<dbReference type="InterPro" id="IPR020845">
    <property type="entry name" value="AMP-binding_CS"/>
</dbReference>
<evidence type="ECO:0000256" key="6">
    <source>
        <dbReference type="ARBA" id="ARBA00023194"/>
    </source>
</evidence>
<dbReference type="InterPro" id="IPR042099">
    <property type="entry name" value="ANL_N_sf"/>
</dbReference>
<dbReference type="InterPro" id="IPR045851">
    <property type="entry name" value="AMP-bd_C_sf"/>
</dbReference>
<dbReference type="Gene3D" id="3.40.50.150">
    <property type="entry name" value="Vaccinia Virus protein VP39"/>
    <property type="match status" value="1"/>
</dbReference>
<dbReference type="GO" id="GO:0005737">
    <property type="term" value="C:cytoplasm"/>
    <property type="evidence" value="ECO:0007669"/>
    <property type="project" value="TreeGrafter"/>
</dbReference>
<dbReference type="PANTHER" id="PTHR45527">
    <property type="entry name" value="NONRIBOSOMAL PEPTIDE SYNTHETASE"/>
    <property type="match status" value="1"/>
</dbReference>
<dbReference type="CDD" id="cd02440">
    <property type="entry name" value="AdoMet_MTases"/>
    <property type="match status" value="1"/>
</dbReference>
<reference evidence="9" key="1">
    <citation type="submission" date="2017-04" db="EMBL/GenBank/DDBJ databases">
        <title>Finegoldia magna isolated from orthopedic joint implant-associated infections.</title>
        <authorList>
            <person name="Bjorklund S."/>
            <person name="Bruggemann H."/>
            <person name="Jensen A."/>
            <person name="Hellmark B."/>
            <person name="Soderquist B."/>
        </authorList>
    </citation>
    <scope>NUCLEOTIDE SEQUENCE [LARGE SCALE GENOMIC DNA]</scope>
    <source>
        <strain evidence="9">CCUG 54800</strain>
    </source>
</reference>
<proteinExistence type="predicted"/>
<evidence type="ECO:0000313" key="8">
    <source>
        <dbReference type="EMBL" id="OXZ26706.1"/>
    </source>
</evidence>
<keyword evidence="5" id="KW-0436">Ligase</keyword>
<dbReference type="PROSITE" id="PS50075">
    <property type="entry name" value="CARRIER"/>
    <property type="match status" value="1"/>
</dbReference>
<dbReference type="CDD" id="cd19535">
    <property type="entry name" value="Cyc_NRPS"/>
    <property type="match status" value="1"/>
</dbReference>
<feature type="domain" description="Carrier" evidence="7">
    <location>
        <begin position="1410"/>
        <end position="1491"/>
    </location>
</feature>
<evidence type="ECO:0000313" key="9">
    <source>
        <dbReference type="Proteomes" id="UP000215413"/>
    </source>
</evidence>
<dbReference type="Gene3D" id="1.10.1200.10">
    <property type="entry name" value="ACP-like"/>
    <property type="match status" value="1"/>
</dbReference>
<comment type="pathway">
    <text evidence="2">Siderophore biosynthesis.</text>
</comment>
<comment type="cofactor">
    <cofactor evidence="1">
        <name>pantetheine 4'-phosphate</name>
        <dbReference type="ChEBI" id="CHEBI:47942"/>
    </cofactor>
</comment>
<evidence type="ECO:0000256" key="4">
    <source>
        <dbReference type="ARBA" id="ARBA00022553"/>
    </source>
</evidence>
<dbReference type="InterPro" id="IPR029063">
    <property type="entry name" value="SAM-dependent_MTases_sf"/>
</dbReference>
<dbReference type="InterPro" id="IPR013217">
    <property type="entry name" value="Methyltransf_12"/>
</dbReference>
<dbReference type="Pfam" id="PF00501">
    <property type="entry name" value="AMP-binding"/>
    <property type="match status" value="1"/>
</dbReference>
<dbReference type="Gene3D" id="3.30.559.30">
    <property type="entry name" value="Nonribosomal peptide synthetase, condensation domain"/>
    <property type="match status" value="1"/>
</dbReference>
<dbReference type="GO" id="GO:0017000">
    <property type="term" value="P:antibiotic biosynthetic process"/>
    <property type="evidence" value="ECO:0007669"/>
    <property type="project" value="UniProtKB-KW"/>
</dbReference>
<dbReference type="InterPro" id="IPR010071">
    <property type="entry name" value="AA_adenyl_dom"/>
</dbReference>
<evidence type="ECO:0000259" key="7">
    <source>
        <dbReference type="PROSITE" id="PS50075"/>
    </source>
</evidence>
<accession>A0A233V2S8</accession>
<protein>
    <submittedName>
        <fullName evidence="8">Non-ribosomal peptide synthetase</fullName>
    </submittedName>
</protein>
<organism evidence="8 9">
    <name type="scientific">Finegoldia magna</name>
    <name type="common">Peptostreptococcus magnus</name>
    <dbReference type="NCBI Taxonomy" id="1260"/>
    <lineage>
        <taxon>Bacteria</taxon>
        <taxon>Bacillati</taxon>
        <taxon>Bacillota</taxon>
        <taxon>Tissierellia</taxon>
        <taxon>Tissierellales</taxon>
        <taxon>Peptoniphilaceae</taxon>
        <taxon>Finegoldia</taxon>
    </lineage>
</organism>
<evidence type="ECO:0000256" key="5">
    <source>
        <dbReference type="ARBA" id="ARBA00022598"/>
    </source>
</evidence>
<dbReference type="InterPro" id="IPR009081">
    <property type="entry name" value="PP-bd_ACP"/>
</dbReference>
<dbReference type="SUPFAM" id="SSF56801">
    <property type="entry name" value="Acetyl-CoA synthetase-like"/>
    <property type="match status" value="1"/>
</dbReference>
<evidence type="ECO:0000256" key="1">
    <source>
        <dbReference type="ARBA" id="ARBA00001957"/>
    </source>
</evidence>
<dbReference type="GO" id="GO:0016874">
    <property type="term" value="F:ligase activity"/>
    <property type="evidence" value="ECO:0007669"/>
    <property type="project" value="UniProtKB-KW"/>
</dbReference>
<dbReference type="Proteomes" id="UP000215413">
    <property type="component" value="Unassembled WGS sequence"/>
</dbReference>
<sequence length="1836" mass="212251">MNIEEKLKNLKIKGITVWKDGEKLKFSAPKDSMNNKILSWLKNNKKEILDYLDNKEVLYYEDTKNRYERFALTNIQSSYVMGRNEYFELGGIGCHAYIEIEYDSILDVDKINKAWNLVIKKHDMLRAVVFEDGTQIVQEHVPNILVESIKIGDGEVSKFRKDLEFKQYKLGQWPMCEIAITLKPNVSVIHFSLDMLIADYNSINIILSDLEYFYKNPNSYVNFPSKYRDVFKYQEKAITSSKNKNQDEEYWSKKLDVIYEAPNLPILSQNNGVKTFSQKSIQLNNFEWDKICAISKINNITPSVLIMSVLTETIAYWSTNEKFSINTTFFNRPQIVDDIDSVVGDFTDVNITSINMDYSKTFLERTKILQDDLWTDLEHKEVSGVEVLRKLSKKRKQNIIIPVVFTSTIGLSNSNTILSNRKIIYRISQTPQVYLDCQIMEENNGVKINWDIRDGVFKKKIIDDMFECFTNIIENFKSDKNILDNKIVTKLSKSSLDTRKTVNDTFESFNIKRLEDCYFDSLKEHKNKTALICDNKEYTYEEFNKYVYSIFKNLEKNGITKGDRVIIDIPKSVWQVASVIATLAIGAVYIPINTSQPIKRKERIIENSDAKIILSFNSTNLNEFNTKIIDLRECIIYQNVEYEYWKNKRKSYDDEAYIIFTSGTTGDPKGVVITHRAAINTIIDVNKKYKINENDVFLGLANLSFDLSVYDIFGSFLAGGTLVLPDSKTLKDPNIIYNQMLLYRVSVWNSVPAQMQLITNFLAMSKNLRRSEFLRTIILSGDWIPIDLPEKIYSEFPNAQVISMGGATEASIWSIYHVVSKQETFLNSVPYGTPLANQKFYILNEAMEDCPDYVVGSLYISGTGLSVGYLNDEKLNAEKFKTLGNDGERIYRTGDIGYYLPNGDIIFCGREDGDSQIKIHGHRIELSEIKSALLENKDIDSAEVFTIDVDSLEKKICAAILPKKIIINDDLLDRNEEVNKLKELENSINENIKDELIEKWIKASEKVVISDILNTFQKCGFFINNAEKYTFEEIIYGMGIPEKLQKLTKRWLQVLENEKIINRENELYYLVGEVNCLNSDKQWEEFYKIEEEFNYGKDFVDYLKKSSQNLVALIKGDEDPLNLLFPKGDIKPALASYNTNKINKICNYFIAKEIEFIVKRNKDKKIKILEIGAGVGGTSLEVIPILDGEQVEYYFTDISTFFLNKAKSNFKEYNWVNYGIFDINQVFYEQNYDISSFDIILCANVLHNSKNIDFVMNNIKNLLAPNGSLIILDETRMSYMLLTSMEFKDGLTGFSDIRSLNEQTFFNRNQWKDNFENHNGQIIYEFPKEDSPLDDFGQTIYVVRFKDSYKPITENAVINELKNKLVSYMIPNDVKIISKIPTTINGKIDIKSLKKLFENTVKNEKHVIEETKTAIEEKIEKIWTRELGITNLRLDDNFYSVGGDSLLIAQIVTKILEEVPEAKDWEWSALLSEMMQFQTVREISKRIQDKFEKGEEYHDSSLLTIKKSTIDNNKSVAKVIFHAGTGTLSAYTEIINYIKEDSKANEAVLGFTFGDEAEYISMKTEDTFKLLGLKYGKILRDLNYSKYILIGHCVGGLIALETAEFLNANNKKVIDVTLISTTIPKAQERTLFRDISPTKYKKALHSNLKNEILLERTFARLINADISNAGHEIKDHELNDCIYDMVINGDGDLNVNSFIQLSNEYKYIGQQFKKLKDTPLSERLNNLYSTIKRESLNLQDSEIRMLNTLFNIFSQNFGCISTYIPKQYYGNVRVFYCKEQEKSFYGEFFAEDRETWEEYLNGEIFYDEIVGQHFDCLNGENLKKNLSRILDFNAYK</sequence>
<dbReference type="PANTHER" id="PTHR45527:SF10">
    <property type="entry name" value="PYOCHELIN SYNTHASE PCHF"/>
    <property type="match status" value="1"/>
</dbReference>
<dbReference type="SUPFAM" id="SSF47336">
    <property type="entry name" value="ACP-like"/>
    <property type="match status" value="1"/>
</dbReference>
<evidence type="ECO:0000256" key="3">
    <source>
        <dbReference type="ARBA" id="ARBA00022450"/>
    </source>
</evidence>
<dbReference type="Pfam" id="PF08242">
    <property type="entry name" value="Methyltransf_12"/>
    <property type="match status" value="1"/>
</dbReference>
<comment type="caution">
    <text evidence="8">The sequence shown here is derived from an EMBL/GenBank/DDBJ whole genome shotgun (WGS) entry which is preliminary data.</text>
</comment>
<dbReference type="GO" id="GO:0043041">
    <property type="term" value="P:amino acid activation for nonribosomal peptide biosynthetic process"/>
    <property type="evidence" value="ECO:0007669"/>
    <property type="project" value="TreeGrafter"/>
</dbReference>
<dbReference type="Gene3D" id="3.40.50.12780">
    <property type="entry name" value="N-terminal domain of ligase-like"/>
    <property type="match status" value="1"/>
</dbReference>
<dbReference type="RefSeq" id="WP_094206228.1">
    <property type="nucleotide sequence ID" value="NZ_NDYC01000038.1"/>
</dbReference>
<dbReference type="InterPro" id="IPR057737">
    <property type="entry name" value="Condensation_MtbB-like"/>
</dbReference>
<dbReference type="NCBIfam" id="TIGR01733">
    <property type="entry name" value="AA-adenyl-dom"/>
    <property type="match status" value="1"/>
</dbReference>
<dbReference type="InterPro" id="IPR044894">
    <property type="entry name" value="TubC_N_sf"/>
</dbReference>
<dbReference type="GO" id="GO:0031177">
    <property type="term" value="F:phosphopantetheine binding"/>
    <property type="evidence" value="ECO:0007669"/>
    <property type="project" value="TreeGrafter"/>
</dbReference>
<dbReference type="SUPFAM" id="SSF53335">
    <property type="entry name" value="S-adenosyl-L-methionine-dependent methyltransferases"/>
    <property type="match status" value="1"/>
</dbReference>
<dbReference type="Gene3D" id="1.10.10.1830">
    <property type="entry name" value="Non-ribosomal peptide synthase, adenylation domain"/>
    <property type="match status" value="1"/>
</dbReference>
<dbReference type="Gene3D" id="3.30.559.10">
    <property type="entry name" value="Chloramphenicol acetyltransferase-like domain"/>
    <property type="match status" value="1"/>
</dbReference>
<keyword evidence="6" id="KW-0045">Antibiotic biosynthesis</keyword>
<keyword evidence="4" id="KW-0597">Phosphoprotein</keyword>
<dbReference type="InterPro" id="IPR041464">
    <property type="entry name" value="TubC_N"/>
</dbReference>
<dbReference type="SUPFAM" id="SSF52777">
    <property type="entry name" value="CoA-dependent acyltransferases"/>
    <property type="match status" value="2"/>
</dbReference>
<dbReference type="InterPro" id="IPR036736">
    <property type="entry name" value="ACP-like_sf"/>
</dbReference>
<dbReference type="EMBL" id="NDYC01000038">
    <property type="protein sequence ID" value="OXZ26706.1"/>
    <property type="molecule type" value="Genomic_DNA"/>
</dbReference>
<dbReference type="InterPro" id="IPR029058">
    <property type="entry name" value="AB_hydrolase_fold"/>
</dbReference>
<dbReference type="Gene3D" id="3.40.50.1820">
    <property type="entry name" value="alpha/beta hydrolase"/>
    <property type="match status" value="1"/>
</dbReference>
<keyword evidence="3" id="KW-0596">Phosphopantetheine</keyword>